<dbReference type="KEGG" id="bbu:BB_J48"/>
<evidence type="ECO:0000313" key="3">
    <source>
        <dbReference type="Proteomes" id="UP000001807"/>
    </source>
</evidence>
<keyword evidence="3" id="KW-1185">Reference proteome</keyword>
<dbReference type="EnsemblBacteria" id="AAC66130">
    <property type="protein sequence ID" value="AAC66130"/>
    <property type="gene ID" value="BB_J48"/>
</dbReference>
<dbReference type="PATRIC" id="fig|224326.49.peg.1512"/>
<keyword evidence="2" id="KW-0614">Plasmid</keyword>
<keyword evidence="1" id="KW-0812">Transmembrane</keyword>
<proteinExistence type="predicted"/>
<feature type="transmembrane region" description="Helical" evidence="1">
    <location>
        <begin position="7"/>
        <end position="29"/>
    </location>
</feature>
<sequence>MKIKFLTISLAILLANLIIILLNLVLFIVNTSTSSPYIVPSEKIDILHQSNTGAVKFKISLINHLGSVAIVYDYNSASERFYLDFEIVTNKKPFNLLDVSLNDVVIKPEVLLASNSKLRFEEGQYVLNFDDSIEKTGFFVDLDLRNEYLNLAEIARISGINFRVKCIERETGVLRNVLFKLSVEKGKKFFDLIERYNNNIGKVS</sequence>
<protein>
    <submittedName>
        <fullName evidence="2">Uncharacterized protein</fullName>
    </submittedName>
</protein>
<dbReference type="OrthoDB" id="350984at2"/>
<keyword evidence="1" id="KW-1133">Transmembrane helix</keyword>
<evidence type="ECO:0000256" key="1">
    <source>
        <dbReference type="SAM" id="Phobius"/>
    </source>
</evidence>
<keyword evidence="1" id="KW-0472">Membrane</keyword>
<name>O50803_BORBU</name>
<dbReference type="AlphaFoldDB" id="O50803"/>
<dbReference type="Proteomes" id="UP000001807">
    <property type="component" value="Plasmid lp38"/>
</dbReference>
<dbReference type="EMBL" id="AE000787">
    <property type="protein sequence ID" value="AAC66130.2"/>
    <property type="molecule type" value="Genomic_DNA"/>
</dbReference>
<accession>O50803</accession>
<reference evidence="2 3" key="1">
    <citation type="journal article" date="1997" name="Nature">
        <title>Genomic sequence of a Lyme disease spirochaete, Borrelia burgdorferi.</title>
        <authorList>
            <person name="Fraser C.M."/>
            <person name="Casjens S."/>
            <person name="Huang W.M."/>
            <person name="Sutton G.G."/>
            <person name="Clayton R."/>
            <person name="Lathigra R."/>
            <person name="White O."/>
            <person name="Ketchum K.A."/>
            <person name="Dodson R."/>
            <person name="Hickey E.K."/>
            <person name="Gwinn M."/>
            <person name="Dougherty B."/>
            <person name="Tomb J.F."/>
            <person name="Fleischmann R.D."/>
            <person name="Richardson D."/>
            <person name="Peterson J."/>
            <person name="Kerlavage A.R."/>
            <person name="Quackenbush J."/>
            <person name="Salzberg S."/>
            <person name="Hanson M."/>
            <person name="van Vugt R."/>
            <person name="Palmer N."/>
            <person name="Adams M.D."/>
            <person name="Gocayne J."/>
            <person name="Weidman J."/>
            <person name="Utterback T."/>
            <person name="Watthey L."/>
            <person name="McDonald L."/>
            <person name="Artiach P."/>
            <person name="Bowman C."/>
            <person name="Garland S."/>
            <person name="Fuji C."/>
            <person name="Cotton M.D."/>
            <person name="Horst K."/>
            <person name="Roberts K."/>
            <person name="Hatch B."/>
            <person name="Smith H.O."/>
            <person name="Venter J.C."/>
        </authorList>
    </citation>
    <scope>NUCLEOTIDE SEQUENCE [LARGE SCALE GENOMIC DNA]</scope>
    <source>
        <strain evidence="3">ATCC 35210 / DSM 4680 / CIP 102532 / B31</strain>
    </source>
</reference>
<gene>
    <name evidence="2" type="ordered locus">BB_J48</name>
</gene>
<geneLocation type="plasmid" evidence="2 3">
    <name>lp38</name>
</geneLocation>
<evidence type="ECO:0000313" key="2">
    <source>
        <dbReference type="EMBL" id="AAC66130.2"/>
    </source>
</evidence>
<dbReference type="HOGENOM" id="CLU_123743_0_0_12"/>
<dbReference type="RefSeq" id="WP_010890372.1">
    <property type="nucleotide sequence ID" value="NC_001856.1"/>
</dbReference>
<organism evidence="2 3">
    <name type="scientific">Borreliella burgdorferi (strain ATCC 35210 / DSM 4680 / CIP 102532 / B31)</name>
    <name type="common">Borrelia burgdorferi</name>
    <dbReference type="NCBI Taxonomy" id="224326"/>
    <lineage>
        <taxon>Bacteria</taxon>
        <taxon>Pseudomonadati</taxon>
        <taxon>Spirochaetota</taxon>
        <taxon>Spirochaetia</taxon>
        <taxon>Spirochaetales</taxon>
        <taxon>Borreliaceae</taxon>
        <taxon>Borreliella</taxon>
    </lineage>
</organism>